<evidence type="ECO:0000313" key="1">
    <source>
        <dbReference type="EMBL" id="PWK87377.1"/>
    </source>
</evidence>
<dbReference type="EMBL" id="QLTT01000001">
    <property type="protein sequence ID" value="RAS69923.1"/>
    <property type="molecule type" value="Genomic_DNA"/>
</dbReference>
<reference evidence="1 3" key="1">
    <citation type="submission" date="2018-05" db="EMBL/GenBank/DDBJ databases">
        <title>Genomic Encyclopedia of Type Strains, Phase IV (KMG-IV): sequencing the most valuable type-strain genomes for metagenomic binning, comparative biology and taxonomic classification.</title>
        <authorList>
            <person name="Goeker M."/>
        </authorList>
    </citation>
    <scope>NUCLEOTIDE SEQUENCE [LARGE SCALE GENOMIC DNA]</scope>
    <source>
        <strain evidence="2 4">DSM 45479</strain>
        <strain evidence="1 3">DSM 45480</strain>
    </source>
</reference>
<dbReference type="EMBL" id="QGHB01000004">
    <property type="protein sequence ID" value="PWK87377.1"/>
    <property type="molecule type" value="Genomic_DNA"/>
</dbReference>
<evidence type="ECO:0000313" key="4">
    <source>
        <dbReference type="Proteomes" id="UP000248714"/>
    </source>
</evidence>
<protein>
    <submittedName>
        <fullName evidence="1">Uncharacterized protein</fullName>
    </submittedName>
</protein>
<accession>A0A316I4P1</accession>
<evidence type="ECO:0000313" key="3">
    <source>
        <dbReference type="Proteomes" id="UP000246005"/>
    </source>
</evidence>
<name>A0A316I4P1_9PSEU</name>
<evidence type="ECO:0000313" key="2">
    <source>
        <dbReference type="EMBL" id="RAS69923.1"/>
    </source>
</evidence>
<dbReference type="OrthoDB" id="3579625at2"/>
<sequence>MIATCPACRWSCSSATSVHASGHGAVSYVRCVCGLFLVVERGVVVATAGTSTFAPVHHTRGDLASVPDREPS</sequence>
<comment type="caution">
    <text evidence="1">The sequence shown here is derived from an EMBL/GenBank/DDBJ whole genome shotgun (WGS) entry which is preliminary data.</text>
</comment>
<dbReference type="RefSeq" id="WP_112225197.1">
    <property type="nucleotide sequence ID" value="NZ_QGHB01000004.1"/>
</dbReference>
<dbReference type="Proteomes" id="UP000248714">
    <property type="component" value="Unassembled WGS sequence"/>
</dbReference>
<organism evidence="1 3">
    <name type="scientific">Lentzea atacamensis</name>
    <dbReference type="NCBI Taxonomy" id="531938"/>
    <lineage>
        <taxon>Bacteria</taxon>
        <taxon>Bacillati</taxon>
        <taxon>Actinomycetota</taxon>
        <taxon>Actinomycetes</taxon>
        <taxon>Pseudonocardiales</taxon>
        <taxon>Pseudonocardiaceae</taxon>
        <taxon>Lentzea</taxon>
    </lineage>
</organism>
<dbReference type="Proteomes" id="UP000246005">
    <property type="component" value="Unassembled WGS sequence"/>
</dbReference>
<gene>
    <name evidence="2" type="ORF">C8D87_101223</name>
    <name evidence="1" type="ORF">C8D88_104538</name>
</gene>
<keyword evidence="4" id="KW-1185">Reference proteome</keyword>
<proteinExistence type="predicted"/>
<dbReference type="AlphaFoldDB" id="A0A316I4P1"/>